<protein>
    <recommendedName>
        <fullName evidence="2">Secretion system C-terminal sorting domain-containing protein</fullName>
    </recommendedName>
</protein>
<proteinExistence type="predicted"/>
<name>A0A1G1T5L6_9BACT</name>
<evidence type="ECO:0000259" key="2">
    <source>
        <dbReference type="Pfam" id="PF18962"/>
    </source>
</evidence>
<dbReference type="RefSeq" id="WP_070727147.1">
    <property type="nucleotide sequence ID" value="NZ_MDZB01000098.1"/>
</dbReference>
<dbReference type="Pfam" id="PF18962">
    <property type="entry name" value="Por_Secre_tail"/>
    <property type="match status" value="1"/>
</dbReference>
<evidence type="ECO:0000313" key="4">
    <source>
        <dbReference type="Proteomes" id="UP000176294"/>
    </source>
</evidence>
<feature type="chain" id="PRO_5009578903" description="Secretion system C-terminal sorting domain-containing protein" evidence="1">
    <location>
        <begin position="20"/>
        <end position="1274"/>
    </location>
</feature>
<accession>A0A1G1T5L6</accession>
<feature type="signal peptide" evidence="1">
    <location>
        <begin position="1"/>
        <end position="19"/>
    </location>
</feature>
<dbReference type="InterPro" id="IPR025566">
    <property type="entry name" value="DUF4331"/>
</dbReference>
<sequence>MTYKILRTYLVLPALAATAVGLSMWSNVQHTPLEASSHREAPLIADDPVADNTDLYAFRDPNAADRVVVIANYIPFELPHGGPNYSTFGENVRYEVHVKNDGSTNVDDITYRFTFTRTNEDPTTFFNIRLNKQNLKTTYICEKLVDGVSQGNIITGGVVPPNNIGPRSIESPVGLGAPNYESLRTNAITTASGSGGERILCAPSDDPFFADLGAIFDLAGLRPANATDGLSRKNTHSIALSIPIQTLQKTGRAVTTAANILDSDFVIGVWASASRPQLRTFDANTGEGASGAWVQVSRLGMPLTNEVINPLGSKDAWNAASPYFEAAITDDYLSNPELGLYTADNAPVAPAAPKTAGQTFFGEAVPALNALRMQTKSLAGQPVIGPDGFDFRNQANGLSGLAGSPLVTGTAFDPTLFGPYLLVPGKPRSADIKPIFHTGVPNLPPYQLATGKTPLSTGNAAVNPLSAGKPFVNNFLPLTASGRTNPGGDMLRLNMAVPTTDRSSADFSNQGLLQAAVLGLTDPRFNANASLQFIPNMDGFPNGRRLEDAVDQIELKAIGGLVLAATGLYFDDFMPGSTSGITPKLLAEVTFTTGVEVNDTTFRSSFPYVQTPWRGTGSASGPTNVRVIPDLTVNTVMPVDAGEYNNVTVTSSGVAIFNGPIRINGTLTVQTGGVLSTRGVLATSCLPITGPGSFVLQAGATLRVCDADGIAAGGATGAIQLTGSRTFSPDASYEFNGLEPQRTGTGLPSQVRSLTVNNAAGLTLNNGGVRIVQTLALTNGNLTTSTAQLLTLLSTPTAGTALVVNTNGAVTGPAVMQRAIDPAFNAGLGYRHYSSPVSNTTLADLATPGFTPVFNQAYNTAAVPNNVTPFPTVFGYNQARVVSAANSVEAFDQGFVVPSASDPMGLLTGYTVNIGANQVVDLNGTLNNGPISRSNLTRGSQPQSGWQFLGNPYPSPLDFSQTAGVTRTNVDDAVYVFQSTGQYTGQYRSYVNGVGNPLVASMQGFFTRVSAGQTTGSFALNNAARVTTFAAAPSFNRGTSETRPLVKLRLQNSSPLIDETSVYFEQGATPAFDARFDAYKLTNSSRLNVSSIIASDELSVNGLPMLVGTVTVPLNLTVPATGSYTLNAVDLLNFGAGTLVYLLDTETGARINLAEQPTYTFKAQALNMPGRFSLRFGPAAAPLATTAAALANQVQLFPNPAHSSFTLLLPAELGRVPVTARLYNQIGQLVTQRTLAVTAAGASAQFDVSGLAPGVYSLRLTGGPAPVVKRVVVE</sequence>
<comment type="caution">
    <text evidence="3">The sequence shown here is derived from an EMBL/GenBank/DDBJ whole genome shotgun (WGS) entry which is preliminary data.</text>
</comment>
<dbReference type="NCBIfam" id="TIGR04183">
    <property type="entry name" value="Por_Secre_tail"/>
    <property type="match status" value="1"/>
</dbReference>
<feature type="domain" description="Secretion system C-terminal sorting" evidence="2">
    <location>
        <begin position="1196"/>
        <end position="1273"/>
    </location>
</feature>
<dbReference type="OrthoDB" id="5524298at2"/>
<evidence type="ECO:0000256" key="1">
    <source>
        <dbReference type="SAM" id="SignalP"/>
    </source>
</evidence>
<dbReference type="EMBL" id="MDZB01000098">
    <property type="protein sequence ID" value="OGX86176.1"/>
    <property type="molecule type" value="Genomic_DNA"/>
</dbReference>
<keyword evidence="4" id="KW-1185">Reference proteome</keyword>
<evidence type="ECO:0000313" key="3">
    <source>
        <dbReference type="EMBL" id="OGX86176.1"/>
    </source>
</evidence>
<reference evidence="3 4" key="1">
    <citation type="submission" date="2016-08" db="EMBL/GenBank/DDBJ databases">
        <title>Hymenobacter coccineus sp. nov., Hymenobacter lapidarius sp. nov. and Hymenobacter glacialis sp. nov., isolated from Antarctic soil.</title>
        <authorList>
            <person name="Sedlacek I."/>
            <person name="Kralova S."/>
            <person name="Kyrova K."/>
            <person name="Maslanova I."/>
            <person name="Stankova E."/>
            <person name="Vrbovska V."/>
            <person name="Nemec M."/>
            <person name="Bartak M."/>
            <person name="Svec P."/>
            <person name="Busse H.-J."/>
            <person name="Pantucek R."/>
        </authorList>
    </citation>
    <scope>NUCLEOTIDE SEQUENCE [LARGE SCALE GENOMIC DNA]</scope>
    <source>
        <strain evidence="3 4">CCM 8643</strain>
    </source>
</reference>
<dbReference type="Proteomes" id="UP000176294">
    <property type="component" value="Unassembled WGS sequence"/>
</dbReference>
<dbReference type="STRING" id="1908237.BEN47_01050"/>
<dbReference type="InterPro" id="IPR026444">
    <property type="entry name" value="Secre_tail"/>
</dbReference>
<gene>
    <name evidence="3" type="ORF">BEN47_01050</name>
</gene>
<organism evidence="3 4">
    <name type="scientific">Hymenobacter lapidarius</name>
    <dbReference type="NCBI Taxonomy" id="1908237"/>
    <lineage>
        <taxon>Bacteria</taxon>
        <taxon>Pseudomonadati</taxon>
        <taxon>Bacteroidota</taxon>
        <taxon>Cytophagia</taxon>
        <taxon>Cytophagales</taxon>
        <taxon>Hymenobacteraceae</taxon>
        <taxon>Hymenobacter</taxon>
    </lineage>
</organism>
<keyword evidence="1" id="KW-0732">Signal</keyword>
<dbReference type="Pfam" id="PF14224">
    <property type="entry name" value="DUF4331"/>
    <property type="match status" value="1"/>
</dbReference>
<dbReference type="AlphaFoldDB" id="A0A1G1T5L6"/>